<protein>
    <submittedName>
        <fullName evidence="1">Uncharacterized protein</fullName>
    </submittedName>
</protein>
<proteinExistence type="predicted"/>
<reference evidence="1 2" key="1">
    <citation type="submission" date="2014-02" db="EMBL/GenBank/DDBJ databases">
        <title>The small core and large imbalanced accessory genome model reveals a collaborative survival strategy of Sorangium cellulosum strains in nature.</title>
        <authorList>
            <person name="Han K."/>
            <person name="Peng R."/>
            <person name="Blom J."/>
            <person name="Li Y.-Z."/>
        </authorList>
    </citation>
    <scope>NUCLEOTIDE SEQUENCE [LARGE SCALE GENOMIC DNA]</scope>
    <source>
        <strain evidence="1 2">So0008-312</strain>
    </source>
</reference>
<gene>
    <name evidence="1" type="ORF">BE15_05660</name>
</gene>
<dbReference type="AlphaFoldDB" id="A0A150QN97"/>
<accession>A0A150QN97</accession>
<comment type="caution">
    <text evidence="1">The sequence shown here is derived from an EMBL/GenBank/DDBJ whole genome shotgun (WGS) entry which is preliminary data.</text>
</comment>
<name>A0A150QN97_SORCE</name>
<dbReference type="Proteomes" id="UP000075260">
    <property type="component" value="Unassembled WGS sequence"/>
</dbReference>
<evidence type="ECO:0000313" key="2">
    <source>
        <dbReference type="Proteomes" id="UP000075260"/>
    </source>
</evidence>
<dbReference type="RefSeq" id="WP_061608496.1">
    <property type="nucleotide sequence ID" value="NZ_JEMA01000480.1"/>
</dbReference>
<evidence type="ECO:0000313" key="1">
    <source>
        <dbReference type="EMBL" id="KYF69312.1"/>
    </source>
</evidence>
<organism evidence="1 2">
    <name type="scientific">Sorangium cellulosum</name>
    <name type="common">Polyangium cellulosum</name>
    <dbReference type="NCBI Taxonomy" id="56"/>
    <lineage>
        <taxon>Bacteria</taxon>
        <taxon>Pseudomonadati</taxon>
        <taxon>Myxococcota</taxon>
        <taxon>Polyangia</taxon>
        <taxon>Polyangiales</taxon>
        <taxon>Polyangiaceae</taxon>
        <taxon>Sorangium</taxon>
    </lineage>
</organism>
<dbReference type="OrthoDB" id="9856572at2"/>
<sequence>MRVRLILENGGHTLPKVVELPRVPAVGSTIQVDRERRVVLLKTDAGRSGVDVYLREDADDLLMQITPEAHLAFVELMKRDGWDVEDEEELRVWLTHRINRQDGGPADYS</sequence>
<dbReference type="EMBL" id="JEMA01000480">
    <property type="protein sequence ID" value="KYF69312.1"/>
    <property type="molecule type" value="Genomic_DNA"/>
</dbReference>